<feature type="transmembrane region" description="Helical" evidence="1">
    <location>
        <begin position="283"/>
        <end position="301"/>
    </location>
</feature>
<accession>A0A8T2VDQ9</accession>
<dbReference type="EMBL" id="CM035408">
    <property type="protein sequence ID" value="KAH7442579.1"/>
    <property type="molecule type" value="Genomic_DNA"/>
</dbReference>
<dbReference type="Proteomes" id="UP000825935">
    <property type="component" value="Chromosome 3"/>
</dbReference>
<comment type="caution">
    <text evidence="2">The sequence shown here is derived from an EMBL/GenBank/DDBJ whole genome shotgun (WGS) entry which is preliminary data.</text>
</comment>
<evidence type="ECO:0000313" key="3">
    <source>
        <dbReference type="Proteomes" id="UP000825935"/>
    </source>
</evidence>
<evidence type="ECO:0000256" key="1">
    <source>
        <dbReference type="SAM" id="Phobius"/>
    </source>
</evidence>
<dbReference type="OrthoDB" id="1909848at2759"/>
<dbReference type="PANTHER" id="PTHR31446">
    <property type="entry name" value="ACID PHOSPHATASE/VANADIUM-DEPENDENT HALOPEROXIDASE-RELATED PROTEIN"/>
    <property type="match status" value="1"/>
</dbReference>
<keyword evidence="3" id="KW-1185">Reference proteome</keyword>
<gene>
    <name evidence="2" type="ORF">KP509_03G095300</name>
</gene>
<dbReference type="CDD" id="cd01610">
    <property type="entry name" value="PAP2_like"/>
    <property type="match status" value="1"/>
</dbReference>
<dbReference type="AlphaFoldDB" id="A0A8T2VDQ9"/>
<dbReference type="OMA" id="RREVGTH"/>
<protein>
    <recommendedName>
        <fullName evidence="4">Acid phosphatase/vanadium-dependent haloperoxidase-related protein</fullName>
    </recommendedName>
</protein>
<dbReference type="InterPro" id="IPR003832">
    <property type="entry name" value="DUF212"/>
</dbReference>
<proteinExistence type="predicted"/>
<dbReference type="PANTHER" id="PTHR31446:SF2">
    <property type="entry name" value="ACID PHOSPHATASE_VANADIUM-DEPENDENT HALOPEROXIDASE-RELATED PROTEIN"/>
    <property type="match status" value="1"/>
</dbReference>
<keyword evidence="1" id="KW-0472">Membrane</keyword>
<evidence type="ECO:0008006" key="4">
    <source>
        <dbReference type="Google" id="ProtNLM"/>
    </source>
</evidence>
<organism evidence="2 3">
    <name type="scientific">Ceratopteris richardii</name>
    <name type="common">Triangle waterfern</name>
    <dbReference type="NCBI Taxonomy" id="49495"/>
    <lineage>
        <taxon>Eukaryota</taxon>
        <taxon>Viridiplantae</taxon>
        <taxon>Streptophyta</taxon>
        <taxon>Embryophyta</taxon>
        <taxon>Tracheophyta</taxon>
        <taxon>Polypodiopsida</taxon>
        <taxon>Polypodiidae</taxon>
        <taxon>Polypodiales</taxon>
        <taxon>Pteridineae</taxon>
        <taxon>Pteridaceae</taxon>
        <taxon>Parkerioideae</taxon>
        <taxon>Ceratopteris</taxon>
    </lineage>
</organism>
<sequence length="303" mass="32725">MIRERCCTSAFCFPLPFCKIITSSGGSSSLHGTFFKNIRIPRLRIHGPVRKPRFGRRPAMSLLNGDSIQDLSNNKVLVAVVTAMILGQALKPFTAALRGKGLNWKLLISSGGMPSSHSASVTAACTAIAMDRGLADPLFGLAVVFAGIVMYDAQGVRRAVGKHAEVINTLVVGYDYQSLTGIQTDRQLETQSGDDLTSRGFLTDESSPNAFSAAGKQRPNETFSINDRVRNGRSYQRPQNFIEAAKKLPSVEAGDVDIAELSDSDGWRHIPLKESVGHTKAEVVVGGLWGIFCTIVLSTVFSH</sequence>
<keyword evidence="1" id="KW-0812">Transmembrane</keyword>
<name>A0A8T2VDQ9_CERRI</name>
<dbReference type="Pfam" id="PF02681">
    <property type="entry name" value="DUF212"/>
    <property type="match status" value="1"/>
</dbReference>
<evidence type="ECO:0000313" key="2">
    <source>
        <dbReference type="EMBL" id="KAH7442579.1"/>
    </source>
</evidence>
<reference evidence="2" key="1">
    <citation type="submission" date="2021-08" db="EMBL/GenBank/DDBJ databases">
        <title>WGS assembly of Ceratopteris richardii.</title>
        <authorList>
            <person name="Marchant D.B."/>
            <person name="Chen G."/>
            <person name="Jenkins J."/>
            <person name="Shu S."/>
            <person name="Leebens-Mack J."/>
            <person name="Grimwood J."/>
            <person name="Schmutz J."/>
            <person name="Soltis P."/>
            <person name="Soltis D."/>
            <person name="Chen Z.-H."/>
        </authorList>
    </citation>
    <scope>NUCLEOTIDE SEQUENCE</scope>
    <source>
        <strain evidence="2">Whitten #5841</strain>
        <tissue evidence="2">Leaf</tissue>
    </source>
</reference>
<keyword evidence="1" id="KW-1133">Transmembrane helix</keyword>